<dbReference type="AlphaFoldDB" id="A0A401TTH5"/>
<feature type="region of interest" description="Disordered" evidence="1">
    <location>
        <begin position="1"/>
        <end position="65"/>
    </location>
</feature>
<organism evidence="2 3">
    <name type="scientific">Chiloscyllium punctatum</name>
    <name type="common">Brownbanded bambooshark</name>
    <name type="synonym">Hemiscyllium punctatum</name>
    <dbReference type="NCBI Taxonomy" id="137246"/>
    <lineage>
        <taxon>Eukaryota</taxon>
        <taxon>Metazoa</taxon>
        <taxon>Chordata</taxon>
        <taxon>Craniata</taxon>
        <taxon>Vertebrata</taxon>
        <taxon>Chondrichthyes</taxon>
        <taxon>Elasmobranchii</taxon>
        <taxon>Galeomorphii</taxon>
        <taxon>Galeoidea</taxon>
        <taxon>Orectolobiformes</taxon>
        <taxon>Hemiscylliidae</taxon>
        <taxon>Chiloscyllium</taxon>
    </lineage>
</organism>
<evidence type="ECO:0000313" key="2">
    <source>
        <dbReference type="EMBL" id="GCC45949.1"/>
    </source>
</evidence>
<keyword evidence="3" id="KW-1185">Reference proteome</keyword>
<protein>
    <submittedName>
        <fullName evidence="2">Uncharacterized protein</fullName>
    </submittedName>
</protein>
<name>A0A401TTH5_CHIPU</name>
<reference evidence="2 3" key="1">
    <citation type="journal article" date="2018" name="Nat. Ecol. Evol.">
        <title>Shark genomes provide insights into elasmobranch evolution and the origin of vertebrates.</title>
        <authorList>
            <person name="Hara Y"/>
            <person name="Yamaguchi K"/>
            <person name="Onimaru K"/>
            <person name="Kadota M"/>
            <person name="Koyanagi M"/>
            <person name="Keeley SD"/>
            <person name="Tatsumi K"/>
            <person name="Tanaka K"/>
            <person name="Motone F"/>
            <person name="Kageyama Y"/>
            <person name="Nozu R"/>
            <person name="Adachi N"/>
            <person name="Nishimura O"/>
            <person name="Nakagawa R"/>
            <person name="Tanegashima C"/>
            <person name="Kiyatake I"/>
            <person name="Matsumoto R"/>
            <person name="Murakumo K"/>
            <person name="Nishida K"/>
            <person name="Terakita A"/>
            <person name="Kuratani S"/>
            <person name="Sato K"/>
            <person name="Hyodo S Kuraku.S."/>
        </authorList>
    </citation>
    <scope>NUCLEOTIDE SEQUENCE [LARGE SCALE GENOMIC DNA]</scope>
</reference>
<gene>
    <name evidence="2" type="ORF">chiPu_0030293</name>
</gene>
<evidence type="ECO:0000256" key="1">
    <source>
        <dbReference type="SAM" id="MobiDB-lite"/>
    </source>
</evidence>
<feature type="non-terminal residue" evidence="2">
    <location>
        <position position="1"/>
    </location>
</feature>
<dbReference type="Proteomes" id="UP000287033">
    <property type="component" value="Unassembled WGS sequence"/>
</dbReference>
<accession>A0A401TTH5</accession>
<proteinExistence type="predicted"/>
<sequence>EGATEKSSAHPWDGAPRNGSGKHVRPGRLSHPAGLHRGPGALCRPVTPVRPARLAQEGQEAVGAR</sequence>
<comment type="caution">
    <text evidence="2">The sequence shown here is derived from an EMBL/GenBank/DDBJ whole genome shotgun (WGS) entry which is preliminary data.</text>
</comment>
<dbReference type="EMBL" id="BEZZ01179509">
    <property type="protein sequence ID" value="GCC45949.1"/>
    <property type="molecule type" value="Genomic_DNA"/>
</dbReference>
<evidence type="ECO:0000313" key="3">
    <source>
        <dbReference type="Proteomes" id="UP000287033"/>
    </source>
</evidence>